<dbReference type="CDD" id="cd17506">
    <property type="entry name" value="Ubl_SAMP2_like"/>
    <property type="match status" value="1"/>
</dbReference>
<dbReference type="InterPro" id="IPR012675">
    <property type="entry name" value="Beta-grasp_dom_sf"/>
</dbReference>
<comment type="caution">
    <text evidence="1">The sequence shown here is derived from an EMBL/GenBank/DDBJ whole genome shotgun (WGS) entry which is preliminary data.</text>
</comment>
<dbReference type="AlphaFoldDB" id="A0AA46ADK0"/>
<dbReference type="EMBL" id="FXTX01000004">
    <property type="protein sequence ID" value="SMP05872.1"/>
    <property type="molecule type" value="Genomic_DNA"/>
</dbReference>
<name>A0AA46ADK0_9AQUI</name>
<accession>A0AA46ADK0</accession>
<proteinExistence type="predicted"/>
<dbReference type="InterPro" id="IPR016155">
    <property type="entry name" value="Mopterin_synth/thiamin_S_b"/>
</dbReference>
<evidence type="ECO:0000313" key="2">
    <source>
        <dbReference type="Proteomes" id="UP001157947"/>
    </source>
</evidence>
<dbReference type="SUPFAM" id="SSF54285">
    <property type="entry name" value="MoaD/ThiS"/>
    <property type="match status" value="1"/>
</dbReference>
<dbReference type="Pfam" id="PF02597">
    <property type="entry name" value="ThiS"/>
    <property type="match status" value="1"/>
</dbReference>
<dbReference type="RefSeq" id="WP_265134961.1">
    <property type="nucleotide sequence ID" value="NZ_FXTX01000004.1"/>
</dbReference>
<organism evidence="1 2">
    <name type="scientific">Venenivibrio stagnispumantis</name>
    <dbReference type="NCBI Taxonomy" id="407998"/>
    <lineage>
        <taxon>Bacteria</taxon>
        <taxon>Pseudomonadati</taxon>
        <taxon>Aquificota</taxon>
        <taxon>Aquificia</taxon>
        <taxon>Aquificales</taxon>
        <taxon>Hydrogenothermaceae</taxon>
        <taxon>Venenivibrio</taxon>
    </lineage>
</organism>
<evidence type="ECO:0000313" key="1">
    <source>
        <dbReference type="EMBL" id="SMP05872.1"/>
    </source>
</evidence>
<reference evidence="1" key="1">
    <citation type="submission" date="2017-05" db="EMBL/GenBank/DDBJ databases">
        <authorList>
            <person name="Varghese N."/>
            <person name="Submissions S."/>
        </authorList>
    </citation>
    <scope>NUCLEOTIDE SEQUENCE</scope>
    <source>
        <strain evidence="1">DSM 18763</strain>
    </source>
</reference>
<gene>
    <name evidence="1" type="ORF">SAMN06264868_1047</name>
</gene>
<dbReference type="InterPro" id="IPR003749">
    <property type="entry name" value="ThiS/MoaD-like"/>
</dbReference>
<sequence length="69" mass="7788">MEIKIKYRGKEQIIKFDKEKITAKDILKYLGLSSTYAFVAKNGEIVSEDEIINPEDEIKVINAISGGKI</sequence>
<protein>
    <submittedName>
        <fullName evidence="1">Sulfur carrier protein</fullName>
    </submittedName>
</protein>
<keyword evidence="2" id="KW-1185">Reference proteome</keyword>
<dbReference type="Proteomes" id="UP001157947">
    <property type="component" value="Unassembled WGS sequence"/>
</dbReference>
<dbReference type="Gene3D" id="3.10.20.30">
    <property type="match status" value="1"/>
</dbReference>